<keyword evidence="3" id="KW-1185">Reference proteome</keyword>
<dbReference type="AlphaFoldDB" id="A0A8X6I5D1"/>
<sequence>MSASGQEAGRHTEYKPSEEAQGSLCRRHSSLQNPKAEETLKEARGFITEGCWGSRERHQTEVLTQVIYNAIHRSSEEIAS</sequence>
<gene>
    <name evidence="2" type="ORF">TNCT_166551</name>
</gene>
<feature type="region of interest" description="Disordered" evidence="1">
    <location>
        <begin position="1"/>
        <end position="39"/>
    </location>
</feature>
<feature type="compositionally biased region" description="Basic and acidic residues" evidence="1">
    <location>
        <begin position="8"/>
        <end position="18"/>
    </location>
</feature>
<name>A0A8X6I5D1_TRICU</name>
<dbReference type="Proteomes" id="UP000887116">
    <property type="component" value="Unassembled WGS sequence"/>
</dbReference>
<organism evidence="2 3">
    <name type="scientific">Trichonephila clavata</name>
    <name type="common">Joro spider</name>
    <name type="synonym">Nephila clavata</name>
    <dbReference type="NCBI Taxonomy" id="2740835"/>
    <lineage>
        <taxon>Eukaryota</taxon>
        <taxon>Metazoa</taxon>
        <taxon>Ecdysozoa</taxon>
        <taxon>Arthropoda</taxon>
        <taxon>Chelicerata</taxon>
        <taxon>Arachnida</taxon>
        <taxon>Araneae</taxon>
        <taxon>Araneomorphae</taxon>
        <taxon>Entelegynae</taxon>
        <taxon>Araneoidea</taxon>
        <taxon>Nephilidae</taxon>
        <taxon>Trichonephila</taxon>
    </lineage>
</organism>
<evidence type="ECO:0000313" key="3">
    <source>
        <dbReference type="Proteomes" id="UP000887116"/>
    </source>
</evidence>
<evidence type="ECO:0000256" key="1">
    <source>
        <dbReference type="SAM" id="MobiDB-lite"/>
    </source>
</evidence>
<evidence type="ECO:0000313" key="2">
    <source>
        <dbReference type="EMBL" id="GFQ98484.1"/>
    </source>
</evidence>
<comment type="caution">
    <text evidence="2">The sequence shown here is derived from an EMBL/GenBank/DDBJ whole genome shotgun (WGS) entry which is preliminary data.</text>
</comment>
<protein>
    <submittedName>
        <fullName evidence="2">Uncharacterized protein</fullName>
    </submittedName>
</protein>
<dbReference type="EMBL" id="BMAO01034731">
    <property type="protein sequence ID" value="GFQ98484.1"/>
    <property type="molecule type" value="Genomic_DNA"/>
</dbReference>
<proteinExistence type="predicted"/>
<accession>A0A8X6I5D1</accession>
<reference evidence="2" key="1">
    <citation type="submission" date="2020-07" db="EMBL/GenBank/DDBJ databases">
        <title>Multicomponent nature underlies the extraordinary mechanical properties of spider dragline silk.</title>
        <authorList>
            <person name="Kono N."/>
            <person name="Nakamura H."/>
            <person name="Mori M."/>
            <person name="Yoshida Y."/>
            <person name="Ohtoshi R."/>
            <person name="Malay A.D."/>
            <person name="Moran D.A.P."/>
            <person name="Tomita M."/>
            <person name="Numata K."/>
            <person name="Arakawa K."/>
        </authorList>
    </citation>
    <scope>NUCLEOTIDE SEQUENCE</scope>
</reference>